<accession>A0A9X8E5Q0</accession>
<gene>
    <name evidence="3" type="ORF">DYB28_010531</name>
</gene>
<evidence type="ECO:0000259" key="2">
    <source>
        <dbReference type="Pfam" id="PF03372"/>
    </source>
</evidence>
<evidence type="ECO:0000256" key="1">
    <source>
        <dbReference type="SAM" id="MobiDB-lite"/>
    </source>
</evidence>
<feature type="region of interest" description="Disordered" evidence="1">
    <location>
        <begin position="318"/>
        <end position="338"/>
    </location>
</feature>
<comment type="caution">
    <text evidence="3">The sequence shown here is derived from an EMBL/GenBank/DDBJ whole genome shotgun (WGS) entry which is preliminary data.</text>
</comment>
<evidence type="ECO:0000313" key="4">
    <source>
        <dbReference type="Proteomes" id="UP000275652"/>
    </source>
</evidence>
<dbReference type="Pfam" id="PF03372">
    <property type="entry name" value="Exo_endo_phos"/>
    <property type="match status" value="1"/>
</dbReference>
<dbReference type="InterPro" id="IPR005135">
    <property type="entry name" value="Endo/exonuclease/phosphatase"/>
</dbReference>
<feature type="compositionally biased region" description="Polar residues" evidence="1">
    <location>
        <begin position="318"/>
        <end position="331"/>
    </location>
</feature>
<name>A0A9X8E5Q0_APHAT</name>
<dbReference type="Gene3D" id="3.60.10.10">
    <property type="entry name" value="Endonuclease/exonuclease/phosphatase"/>
    <property type="match status" value="1"/>
</dbReference>
<evidence type="ECO:0000313" key="3">
    <source>
        <dbReference type="EMBL" id="RLO09813.1"/>
    </source>
</evidence>
<dbReference type="Proteomes" id="UP000275652">
    <property type="component" value="Unassembled WGS sequence"/>
</dbReference>
<dbReference type="EMBL" id="QUTI01019188">
    <property type="protein sequence ID" value="RLO09813.1"/>
    <property type="molecule type" value="Genomic_DNA"/>
</dbReference>
<feature type="domain" description="Endonuclease/exonuclease/phosphatase" evidence="2">
    <location>
        <begin position="124"/>
        <end position="275"/>
    </location>
</feature>
<dbReference type="AlphaFoldDB" id="A0A9X8E5Q0"/>
<dbReference type="SUPFAM" id="SSF56219">
    <property type="entry name" value="DNase I-like"/>
    <property type="match status" value="1"/>
</dbReference>
<reference evidence="3 4" key="1">
    <citation type="journal article" date="2018" name="J. Invertebr. Pathol.">
        <title>New genotyping method for the causative agent of crayfish plague (Aphanomyces astaci) based on whole genome data.</title>
        <authorList>
            <person name="Minardi D."/>
            <person name="Studholme D.J."/>
            <person name="van der Giezen M."/>
            <person name="Pretto T."/>
            <person name="Oidtmann B."/>
        </authorList>
    </citation>
    <scope>NUCLEOTIDE SEQUENCE [LARGE SCALE GENOMIC DNA]</scope>
    <source>
        <strain evidence="3 4">KB13</strain>
    </source>
</reference>
<dbReference type="InterPro" id="IPR036691">
    <property type="entry name" value="Endo/exonu/phosph_ase_sf"/>
</dbReference>
<protein>
    <recommendedName>
        <fullName evidence="2">Endonuclease/exonuclease/phosphatase domain-containing protein</fullName>
    </recommendedName>
</protein>
<organism evidence="3 4">
    <name type="scientific">Aphanomyces astaci</name>
    <name type="common">Crayfish plague agent</name>
    <dbReference type="NCBI Taxonomy" id="112090"/>
    <lineage>
        <taxon>Eukaryota</taxon>
        <taxon>Sar</taxon>
        <taxon>Stramenopiles</taxon>
        <taxon>Oomycota</taxon>
        <taxon>Saprolegniomycetes</taxon>
        <taxon>Saprolegniales</taxon>
        <taxon>Verrucalvaceae</taxon>
        <taxon>Aphanomyces</taxon>
    </lineage>
</organism>
<sequence>RIQRDNVLRRETLEGEAYIGDAGSTPTLGMQVDSPRIAATNINKNTYGKLSAELPTWFRANALDFLIIADSDLPAHKATQLWTPAHGGTHAPSLMAVSNHRVSLLYDIQRWHSRIDARCTTYSPSGRSIAITLRLGKGTLVTLIDTYCQDNPAAHKEAADREWQWLAQAATRATGPHHFVVMGGDFNTYGPNPLDRLAPTPRASPSSDIGIAFQQWTQSIGLVSSFRHRHPNLQRHTYARNNTAVALDDIYISARTAHKVGASGIWLHTIHSSDHAGTPYMALDLATTPHHDLLGSNPSALSTPATLQRLTLLPSGYTHPNSSARASYPNSPQHPPPNAVTAWSPQEIGDWLDGAIRNLYDILYNSAKLKWGETSQTRKALNRAVAIQRTNQCTAQLRQLLRLHEVTPRTGTEYTRLAHLVEWPMWIRDPTLLPPHVLAPR</sequence>
<dbReference type="GO" id="GO:0003824">
    <property type="term" value="F:catalytic activity"/>
    <property type="evidence" value="ECO:0007669"/>
    <property type="project" value="InterPro"/>
</dbReference>
<feature type="non-terminal residue" evidence="3">
    <location>
        <position position="1"/>
    </location>
</feature>
<proteinExistence type="predicted"/>